<proteinExistence type="predicted"/>
<dbReference type="InParanoid" id="A0A2P5C016"/>
<gene>
    <name evidence="1" type="ORF">TorRG33x02_302740</name>
</gene>
<evidence type="ECO:0000313" key="2">
    <source>
        <dbReference type="Proteomes" id="UP000237000"/>
    </source>
</evidence>
<comment type="caution">
    <text evidence="1">The sequence shown here is derived from an EMBL/GenBank/DDBJ whole genome shotgun (WGS) entry which is preliminary data.</text>
</comment>
<dbReference type="AlphaFoldDB" id="A0A2P5C016"/>
<reference evidence="2" key="1">
    <citation type="submission" date="2016-06" db="EMBL/GenBank/DDBJ databases">
        <title>Parallel loss of symbiosis genes in relatives of nitrogen-fixing non-legume Parasponia.</title>
        <authorList>
            <person name="Van Velzen R."/>
            <person name="Holmer R."/>
            <person name="Bu F."/>
            <person name="Rutten L."/>
            <person name="Van Zeijl A."/>
            <person name="Liu W."/>
            <person name="Santuari L."/>
            <person name="Cao Q."/>
            <person name="Sharma T."/>
            <person name="Shen D."/>
            <person name="Roswanjaya Y."/>
            <person name="Wardhani T."/>
            <person name="Kalhor M.S."/>
            <person name="Jansen J."/>
            <person name="Van den Hoogen J."/>
            <person name="Gungor B."/>
            <person name="Hartog M."/>
            <person name="Hontelez J."/>
            <person name="Verver J."/>
            <person name="Yang W.-C."/>
            <person name="Schijlen E."/>
            <person name="Repin R."/>
            <person name="Schilthuizen M."/>
            <person name="Schranz E."/>
            <person name="Heidstra R."/>
            <person name="Miyata K."/>
            <person name="Fedorova E."/>
            <person name="Kohlen W."/>
            <person name="Bisseling T."/>
            <person name="Smit S."/>
            <person name="Geurts R."/>
        </authorList>
    </citation>
    <scope>NUCLEOTIDE SEQUENCE [LARGE SCALE GENOMIC DNA]</scope>
    <source>
        <strain evidence="2">cv. RG33-2</strain>
    </source>
</reference>
<dbReference type="OrthoDB" id="10426660at2759"/>
<dbReference type="EMBL" id="JXTC01000433">
    <property type="protein sequence ID" value="PON54388.1"/>
    <property type="molecule type" value="Genomic_DNA"/>
</dbReference>
<dbReference type="Proteomes" id="UP000237000">
    <property type="component" value="Unassembled WGS sequence"/>
</dbReference>
<protein>
    <submittedName>
        <fullName evidence="1">Uncharacterized protein</fullName>
    </submittedName>
</protein>
<accession>A0A2P5C016</accession>
<organism evidence="1 2">
    <name type="scientific">Trema orientale</name>
    <name type="common">Charcoal tree</name>
    <name type="synonym">Celtis orientalis</name>
    <dbReference type="NCBI Taxonomy" id="63057"/>
    <lineage>
        <taxon>Eukaryota</taxon>
        <taxon>Viridiplantae</taxon>
        <taxon>Streptophyta</taxon>
        <taxon>Embryophyta</taxon>
        <taxon>Tracheophyta</taxon>
        <taxon>Spermatophyta</taxon>
        <taxon>Magnoliopsida</taxon>
        <taxon>eudicotyledons</taxon>
        <taxon>Gunneridae</taxon>
        <taxon>Pentapetalae</taxon>
        <taxon>rosids</taxon>
        <taxon>fabids</taxon>
        <taxon>Rosales</taxon>
        <taxon>Cannabaceae</taxon>
        <taxon>Trema</taxon>
    </lineage>
</organism>
<evidence type="ECO:0000313" key="1">
    <source>
        <dbReference type="EMBL" id="PON54388.1"/>
    </source>
</evidence>
<keyword evidence="2" id="KW-1185">Reference proteome</keyword>
<name>A0A2P5C016_TREOI</name>
<sequence>MGPDFKHRLRVEGEDFYKIVRVMINERSRTKDLSRSDWDALICRFMV</sequence>